<dbReference type="AlphaFoldDB" id="A0A3A9K863"/>
<feature type="domain" description="PPIase cyclophilin-type" evidence="7">
    <location>
        <begin position="90"/>
        <end position="263"/>
    </location>
</feature>
<dbReference type="PANTHER" id="PTHR45625">
    <property type="entry name" value="PEPTIDYL-PROLYL CIS-TRANS ISOMERASE-RELATED"/>
    <property type="match status" value="1"/>
</dbReference>
<evidence type="ECO:0000313" key="9">
    <source>
        <dbReference type="Proteomes" id="UP000281498"/>
    </source>
</evidence>
<protein>
    <recommendedName>
        <fullName evidence="5">Peptidyl-prolyl cis-trans isomerase</fullName>
        <shortName evidence="5">PPIase</shortName>
        <ecNumber evidence="5">5.2.1.8</ecNumber>
    </recommendedName>
</protein>
<dbReference type="Proteomes" id="UP000281498">
    <property type="component" value="Unassembled WGS sequence"/>
</dbReference>
<dbReference type="SUPFAM" id="SSF50891">
    <property type="entry name" value="Cyclophilin-like"/>
    <property type="match status" value="1"/>
</dbReference>
<proteinExistence type="inferred from homology"/>
<comment type="caution">
    <text evidence="8">The sequence shown here is derived from an EMBL/GenBank/DDBJ whole genome shotgun (WGS) entry which is preliminary data.</text>
</comment>
<evidence type="ECO:0000256" key="3">
    <source>
        <dbReference type="ARBA" id="ARBA00023110"/>
    </source>
</evidence>
<dbReference type="PANTHER" id="PTHR45625:SF4">
    <property type="entry name" value="PEPTIDYLPROLYL ISOMERASE DOMAIN AND WD REPEAT-CONTAINING PROTEIN 1"/>
    <property type="match status" value="1"/>
</dbReference>
<keyword evidence="5" id="KW-0732">Signal</keyword>
<evidence type="ECO:0000256" key="4">
    <source>
        <dbReference type="ARBA" id="ARBA00023235"/>
    </source>
</evidence>
<gene>
    <name evidence="8" type="ORF">CR203_03895</name>
</gene>
<evidence type="ECO:0000256" key="5">
    <source>
        <dbReference type="RuleBase" id="RU363019"/>
    </source>
</evidence>
<evidence type="ECO:0000256" key="6">
    <source>
        <dbReference type="SAM" id="MobiDB-lite"/>
    </source>
</evidence>
<evidence type="ECO:0000259" key="7">
    <source>
        <dbReference type="PROSITE" id="PS50072"/>
    </source>
</evidence>
<dbReference type="GO" id="GO:0006457">
    <property type="term" value="P:protein folding"/>
    <property type="evidence" value="ECO:0007669"/>
    <property type="project" value="InterPro"/>
</dbReference>
<dbReference type="InterPro" id="IPR002130">
    <property type="entry name" value="Cyclophilin-type_PPIase_dom"/>
</dbReference>
<evidence type="ECO:0000256" key="2">
    <source>
        <dbReference type="ARBA" id="ARBA00002388"/>
    </source>
</evidence>
<evidence type="ECO:0000313" key="8">
    <source>
        <dbReference type="EMBL" id="RKL69184.1"/>
    </source>
</evidence>
<evidence type="ECO:0000256" key="1">
    <source>
        <dbReference type="ARBA" id="ARBA00000971"/>
    </source>
</evidence>
<keyword evidence="3 5" id="KW-0697">Rotamase</keyword>
<dbReference type="OrthoDB" id="9807797at2"/>
<dbReference type="Pfam" id="PF00160">
    <property type="entry name" value="Pro_isomerase"/>
    <property type="match status" value="1"/>
</dbReference>
<sequence>MKKAKRFSVKSLAAGIGISAIFILTACGGTNNNEEVDNSTIENSEVQENESNSANTENAEEDVPEVAEGPDSYPQFEEGVAEDEREAIIQTNMGEIHIKLFPEVAPKAVENFLTLGEEGYYDGVVFHRVIEDFMIQGGDPQGTGMGGESIYDGPFEDEFDASVAHFNGALSMANSGPNTNGSQFFIVTAKEDGLSEEMFADSGFPRETIDKYLEVGGTPHLDFVHTVFGQVIDGMDVVEEINQVETEGQDRPVEDVVIESVEVLD</sequence>
<dbReference type="PRINTS" id="PR00153">
    <property type="entry name" value="CSAPPISMRASE"/>
</dbReference>
<dbReference type="Gene3D" id="2.40.100.10">
    <property type="entry name" value="Cyclophilin-like"/>
    <property type="match status" value="1"/>
</dbReference>
<dbReference type="PROSITE" id="PS00170">
    <property type="entry name" value="CSA_PPIASE_1"/>
    <property type="match status" value="1"/>
</dbReference>
<feature type="chain" id="PRO_5039753336" description="Peptidyl-prolyl cis-trans isomerase" evidence="5">
    <location>
        <begin position="27"/>
        <end position="265"/>
    </location>
</feature>
<dbReference type="EC" id="5.2.1.8" evidence="5"/>
<keyword evidence="4 5" id="KW-0413">Isomerase</keyword>
<feature type="compositionally biased region" description="Polar residues" evidence="6">
    <location>
        <begin position="29"/>
        <end position="41"/>
    </location>
</feature>
<feature type="region of interest" description="Disordered" evidence="6">
    <location>
        <begin position="29"/>
        <end position="71"/>
    </location>
</feature>
<dbReference type="PROSITE" id="PS50072">
    <property type="entry name" value="CSA_PPIASE_2"/>
    <property type="match status" value="1"/>
</dbReference>
<dbReference type="RefSeq" id="WP_110936177.1">
    <property type="nucleotide sequence ID" value="NZ_KZ614146.1"/>
</dbReference>
<keyword evidence="9" id="KW-1185">Reference proteome</keyword>
<comment type="similarity">
    <text evidence="5">Belongs to the cyclophilin-type PPIase family.</text>
</comment>
<dbReference type="InterPro" id="IPR029000">
    <property type="entry name" value="Cyclophilin-like_dom_sf"/>
</dbReference>
<reference evidence="8 9" key="1">
    <citation type="submission" date="2017-10" db="EMBL/GenBank/DDBJ databases">
        <title>Bacillus sp. nov., a halophilic bacterium isolated from a Keqin Lake.</title>
        <authorList>
            <person name="Wang H."/>
        </authorList>
    </citation>
    <scope>NUCLEOTIDE SEQUENCE [LARGE SCALE GENOMIC DNA]</scope>
    <source>
        <strain evidence="8 9">KCTC 13187</strain>
    </source>
</reference>
<name>A0A3A9K863_9BACI</name>
<dbReference type="InterPro" id="IPR044666">
    <property type="entry name" value="Cyclophilin_A-like"/>
</dbReference>
<comment type="function">
    <text evidence="2 5">PPIases accelerate the folding of proteins. It catalyzes the cis-trans isomerization of proline imidic peptide bonds in oligopeptides.</text>
</comment>
<dbReference type="GO" id="GO:0003755">
    <property type="term" value="F:peptidyl-prolyl cis-trans isomerase activity"/>
    <property type="evidence" value="ECO:0007669"/>
    <property type="project" value="UniProtKB-UniRule"/>
</dbReference>
<feature type="signal peptide" evidence="5">
    <location>
        <begin position="1"/>
        <end position="26"/>
    </location>
</feature>
<comment type="catalytic activity">
    <reaction evidence="1 5">
        <text>[protein]-peptidylproline (omega=180) = [protein]-peptidylproline (omega=0)</text>
        <dbReference type="Rhea" id="RHEA:16237"/>
        <dbReference type="Rhea" id="RHEA-COMP:10747"/>
        <dbReference type="Rhea" id="RHEA-COMP:10748"/>
        <dbReference type="ChEBI" id="CHEBI:83833"/>
        <dbReference type="ChEBI" id="CHEBI:83834"/>
        <dbReference type="EC" id="5.2.1.8"/>
    </reaction>
</comment>
<dbReference type="InterPro" id="IPR020892">
    <property type="entry name" value="Cyclophilin-type_PPIase_CS"/>
</dbReference>
<feature type="compositionally biased region" description="Low complexity" evidence="6">
    <location>
        <begin position="42"/>
        <end position="57"/>
    </location>
</feature>
<accession>A0A3A9K863</accession>
<organism evidence="8 9">
    <name type="scientific">Salipaludibacillus neizhouensis</name>
    <dbReference type="NCBI Taxonomy" id="885475"/>
    <lineage>
        <taxon>Bacteria</taxon>
        <taxon>Bacillati</taxon>
        <taxon>Bacillota</taxon>
        <taxon>Bacilli</taxon>
        <taxon>Bacillales</taxon>
        <taxon>Bacillaceae</taxon>
    </lineage>
</organism>
<dbReference type="PROSITE" id="PS51257">
    <property type="entry name" value="PROKAR_LIPOPROTEIN"/>
    <property type="match status" value="1"/>
</dbReference>
<dbReference type="EMBL" id="PDOE01000001">
    <property type="protein sequence ID" value="RKL69184.1"/>
    <property type="molecule type" value="Genomic_DNA"/>
</dbReference>